<dbReference type="Gene3D" id="3.60.21.10">
    <property type="match status" value="1"/>
</dbReference>
<dbReference type="GO" id="GO:0000166">
    <property type="term" value="F:nucleotide binding"/>
    <property type="evidence" value="ECO:0007669"/>
    <property type="project" value="UniProtKB-KW"/>
</dbReference>
<dbReference type="GO" id="GO:0008768">
    <property type="term" value="F:UDP-sugar diphosphatase activity"/>
    <property type="evidence" value="ECO:0007669"/>
    <property type="project" value="TreeGrafter"/>
</dbReference>
<proteinExistence type="inferred from homology"/>
<dbReference type="PANTHER" id="PTHR11575">
    <property type="entry name" value="5'-NUCLEOTIDASE-RELATED"/>
    <property type="match status" value="1"/>
</dbReference>
<accession>A0AAE4K0D2</accession>
<dbReference type="GO" id="GO:0008253">
    <property type="term" value="F:5'-nucleotidase activity"/>
    <property type="evidence" value="ECO:0007669"/>
    <property type="project" value="TreeGrafter"/>
</dbReference>
<evidence type="ECO:0000256" key="1">
    <source>
        <dbReference type="RuleBase" id="RU362119"/>
    </source>
</evidence>
<dbReference type="EMBL" id="JAVMIP010000017">
    <property type="protein sequence ID" value="MDS3861837.1"/>
    <property type="molecule type" value="Genomic_DNA"/>
</dbReference>
<evidence type="ECO:0000313" key="4">
    <source>
        <dbReference type="Proteomes" id="UP001268256"/>
    </source>
</evidence>
<keyword evidence="1" id="KW-0547">Nucleotide-binding</keyword>
<dbReference type="InterPro" id="IPR008334">
    <property type="entry name" value="5'-Nucleotdase_C"/>
</dbReference>
<organism evidence="3 4">
    <name type="scientific">Pseudocalidococcus azoricus BACA0444</name>
    <dbReference type="NCBI Taxonomy" id="2918990"/>
    <lineage>
        <taxon>Bacteria</taxon>
        <taxon>Bacillati</taxon>
        <taxon>Cyanobacteriota</taxon>
        <taxon>Cyanophyceae</taxon>
        <taxon>Acaryochloridales</taxon>
        <taxon>Thermosynechococcaceae</taxon>
        <taxon>Pseudocalidococcus</taxon>
        <taxon>Pseudocalidococcus azoricus</taxon>
    </lineage>
</organism>
<dbReference type="InterPro" id="IPR006179">
    <property type="entry name" value="5_nucleotidase/apyrase"/>
</dbReference>
<keyword evidence="4" id="KW-1185">Reference proteome</keyword>
<dbReference type="PRINTS" id="PR01607">
    <property type="entry name" value="APYRASEFAMLY"/>
</dbReference>
<dbReference type="AlphaFoldDB" id="A0AAE4K0D2"/>
<gene>
    <name evidence="3" type="ORF">RIF25_13590</name>
</gene>
<keyword evidence="1" id="KW-0378">Hydrolase</keyword>
<comment type="similarity">
    <text evidence="1">Belongs to the 5'-nucleotidase family.</text>
</comment>
<dbReference type="PANTHER" id="PTHR11575:SF24">
    <property type="entry name" value="5'-NUCLEOTIDASE"/>
    <property type="match status" value="1"/>
</dbReference>
<dbReference type="InterPro" id="IPR036907">
    <property type="entry name" value="5'-Nucleotdase_C_sf"/>
</dbReference>
<dbReference type="Gene3D" id="3.90.780.10">
    <property type="entry name" value="5'-Nucleotidase, C-terminal domain"/>
    <property type="match status" value="1"/>
</dbReference>
<evidence type="ECO:0000313" key="3">
    <source>
        <dbReference type="EMBL" id="MDS3861837.1"/>
    </source>
</evidence>
<evidence type="ECO:0000259" key="2">
    <source>
        <dbReference type="Pfam" id="PF02872"/>
    </source>
</evidence>
<protein>
    <submittedName>
        <fullName evidence="3">5'-nucleotidase C-terminal domain-containing protein</fullName>
    </submittedName>
</protein>
<dbReference type="RefSeq" id="WP_322879064.1">
    <property type="nucleotide sequence ID" value="NZ_JAVMIP010000017.1"/>
</dbReference>
<dbReference type="Pfam" id="PF02872">
    <property type="entry name" value="5_nucleotid_C"/>
    <property type="match status" value="1"/>
</dbReference>
<dbReference type="SUPFAM" id="SSF56300">
    <property type="entry name" value="Metallo-dependent phosphatases"/>
    <property type="match status" value="1"/>
</dbReference>
<dbReference type="GO" id="GO:0030288">
    <property type="term" value="C:outer membrane-bounded periplasmic space"/>
    <property type="evidence" value="ECO:0007669"/>
    <property type="project" value="TreeGrafter"/>
</dbReference>
<reference evidence="4" key="1">
    <citation type="submission" date="2023-07" db="EMBL/GenBank/DDBJ databases">
        <authorList>
            <person name="Luz R."/>
            <person name="Cordeiro R."/>
            <person name="Fonseca A."/>
            <person name="Goncalves V."/>
        </authorList>
    </citation>
    <scope>NUCLEOTIDE SEQUENCE [LARGE SCALE GENOMIC DNA]</scope>
    <source>
        <strain evidence="4">BACA0444</strain>
    </source>
</reference>
<name>A0AAE4K0D2_9CYAN</name>
<dbReference type="GO" id="GO:0009166">
    <property type="term" value="P:nucleotide catabolic process"/>
    <property type="evidence" value="ECO:0007669"/>
    <property type="project" value="InterPro"/>
</dbReference>
<dbReference type="SUPFAM" id="SSF55816">
    <property type="entry name" value="5'-nucleotidase (syn. UDP-sugar hydrolase), C-terminal domain"/>
    <property type="match status" value="1"/>
</dbReference>
<comment type="caution">
    <text evidence="3">The sequence shown here is derived from an EMBL/GenBank/DDBJ whole genome shotgun (WGS) entry which is preliminary data.</text>
</comment>
<feature type="domain" description="5'-Nucleotidase C-terminal" evidence="2">
    <location>
        <begin position="386"/>
        <end position="582"/>
    </location>
</feature>
<dbReference type="Proteomes" id="UP001268256">
    <property type="component" value="Unassembled WGS sequence"/>
</dbReference>
<sequence>MRLFRHRWVSLLGLAIVTALGLLLWFQQSSSGLSLQILHASDFEAGIPALEDAVNFSSVLNTLKREMPNNTLVLSSGDNFIMGPFFSASADPQLRQLLGREGNGRGDIAIMNALGVQAAAWGNHEFDEGTGRISDLFVADEKGYQGAKFPYLAANLNFEQDPNLKELQTADAQLAESIPQRIAHSAIVTVAGEKIGLVGVTTPLLPIIASPGPGVTVLPQNPEDIPGLAATVQPVVDHLTRQGINKIILLSHLQQLGMEIQLAAQLQDVDVIIAGGSHAVLTNNLERVREGDKVLGRYPVWKTSKTKEPIAIVNTGANYRYVGRLLVEFDHQGRLKTGSKANPDYVRLSDAYPTLHPGTAPPSPEVVTLIEAIRSVIMVKDAQQYGQAKVFLNGSRRDVRTQETNLGNLTADANLAAAQKIDPTVKASLKNGGGIRDNIGAISGLGGNSATAGERLPTQANPTAKKKMGDISRLDIENSLRFNNSLTLLTLTAVELKQVLEHGVAATSSLTTPGQFPQVAGLAFSFDPEKPANQRVQSLALRNAQGQVTDVLVKNGQLQGNPNRTMRIVTLNYLADGGDAYPFPTFTAANPSRVQRVDLVSGDTRPTFDTPGSEQKALADYLQANFRDTPYTQADLPPEQDERIQNLSVRKDTVI</sequence>
<dbReference type="InterPro" id="IPR029052">
    <property type="entry name" value="Metallo-depent_PP-like"/>
</dbReference>